<evidence type="ECO:0000313" key="5">
    <source>
        <dbReference type="Proteomes" id="UP000281498"/>
    </source>
</evidence>
<dbReference type="SUPFAM" id="SSF75500">
    <property type="entry name" value="Putative transcriptional regulator TM1602, C-terminal domain"/>
    <property type="match status" value="1"/>
</dbReference>
<dbReference type="InterPro" id="IPR035922">
    <property type="entry name" value="3H_dom_sf"/>
</dbReference>
<feature type="binding site" evidence="1">
    <location>
        <position position="84"/>
    </location>
    <ligand>
        <name>Ni(2+)</name>
        <dbReference type="ChEBI" id="CHEBI:49786"/>
    </ligand>
</feature>
<evidence type="ECO:0000259" key="3">
    <source>
        <dbReference type="Pfam" id="PF08279"/>
    </source>
</evidence>
<dbReference type="InterPro" id="IPR036388">
    <property type="entry name" value="WH-like_DNA-bd_sf"/>
</dbReference>
<dbReference type="InterPro" id="IPR036390">
    <property type="entry name" value="WH_DNA-bd_sf"/>
</dbReference>
<dbReference type="Gene3D" id="1.10.10.10">
    <property type="entry name" value="Winged helix-like DNA-binding domain superfamily/Winged helix DNA-binding domain"/>
    <property type="match status" value="1"/>
</dbReference>
<feature type="domain" description="Helix-turn-helix type 11" evidence="3">
    <location>
        <begin position="12"/>
        <end position="64"/>
    </location>
</feature>
<dbReference type="EMBL" id="PDOE01000001">
    <property type="protein sequence ID" value="RKL68501.1"/>
    <property type="molecule type" value="Genomic_DNA"/>
</dbReference>
<dbReference type="Pfam" id="PF08279">
    <property type="entry name" value="HTH_11"/>
    <property type="match status" value="1"/>
</dbReference>
<dbReference type="InterPro" id="IPR013196">
    <property type="entry name" value="HTH_11"/>
</dbReference>
<dbReference type="RefSeq" id="WP_110936860.1">
    <property type="nucleotide sequence ID" value="NZ_KZ614146.1"/>
</dbReference>
<reference evidence="4 5" key="1">
    <citation type="submission" date="2017-10" db="EMBL/GenBank/DDBJ databases">
        <title>Bacillus sp. nov., a halophilic bacterium isolated from a Keqin Lake.</title>
        <authorList>
            <person name="Wang H."/>
        </authorList>
    </citation>
    <scope>NUCLEOTIDE SEQUENCE [LARGE SCALE GENOMIC DNA]</scope>
    <source>
        <strain evidence="4 5">KCTC 13187</strain>
    </source>
</reference>
<feature type="domain" description="3H" evidence="2">
    <location>
        <begin position="83"/>
        <end position="176"/>
    </location>
</feature>
<proteinExistence type="predicted"/>
<organism evidence="4 5">
    <name type="scientific">Salipaludibacillus neizhouensis</name>
    <dbReference type="NCBI Taxonomy" id="885475"/>
    <lineage>
        <taxon>Bacteria</taxon>
        <taxon>Bacillati</taxon>
        <taxon>Bacillota</taxon>
        <taxon>Bacilli</taxon>
        <taxon>Bacillales</taxon>
        <taxon>Bacillaceae</taxon>
    </lineage>
</organism>
<gene>
    <name evidence="4" type="ORF">CR203_00125</name>
</gene>
<comment type="caution">
    <text evidence="4">The sequence shown here is derived from an EMBL/GenBank/DDBJ whole genome shotgun (WGS) entry which is preliminary data.</text>
</comment>
<name>A0A3A9KDA9_9BACI</name>
<sequence length="183" mass="20768">MKSKKKWLGDERREEIISLLRQDNIPLTGGQLAEYLNVSRQVIVQDISLLKAKNISILATSQGYVLTEDNANEHAITRIVPSYHRPEDTEQELLILVDQGVLVRDVKVEHPIYGDLTASVMVSNRKEVYQFIKNIQKTNASYLSELTDGIHLHTLEAKSEQDLDDAERAMDQAGFLLTDNTKH</sequence>
<dbReference type="PANTHER" id="PTHR40068">
    <property type="entry name" value="TRANSCRIPTION REPRESSOR NIAR-RELATED"/>
    <property type="match status" value="1"/>
</dbReference>
<dbReference type="SUPFAM" id="SSF46785">
    <property type="entry name" value="Winged helix' DNA-binding domain"/>
    <property type="match status" value="1"/>
</dbReference>
<dbReference type="AlphaFoldDB" id="A0A3A9KDA9"/>
<dbReference type="PIRSF" id="PIRSF037847">
    <property type="entry name" value="NiaR"/>
    <property type="match status" value="1"/>
</dbReference>
<dbReference type="Proteomes" id="UP000281498">
    <property type="component" value="Unassembled WGS sequence"/>
</dbReference>
<dbReference type="GO" id="GO:0046872">
    <property type="term" value="F:metal ion binding"/>
    <property type="evidence" value="ECO:0007669"/>
    <property type="project" value="UniProtKB-KW"/>
</dbReference>
<dbReference type="OrthoDB" id="9792661at2"/>
<evidence type="ECO:0000259" key="2">
    <source>
        <dbReference type="Pfam" id="PF02829"/>
    </source>
</evidence>
<feature type="binding site" evidence="1">
    <location>
        <position position="153"/>
    </location>
    <ligand>
        <name>Ni(2+)</name>
        <dbReference type="ChEBI" id="CHEBI:49786"/>
    </ligand>
</feature>
<dbReference type="InterPro" id="IPR026043">
    <property type="entry name" value="NadR"/>
</dbReference>
<dbReference type="Gene3D" id="3.30.1340.20">
    <property type="entry name" value="3H domain"/>
    <property type="match status" value="1"/>
</dbReference>
<protein>
    <submittedName>
        <fullName evidence="4">Transcription repressor NadR</fullName>
    </submittedName>
</protein>
<keyword evidence="1" id="KW-0533">Nickel</keyword>
<dbReference type="InterPro" id="IPR004173">
    <property type="entry name" value="3H_domain"/>
</dbReference>
<feature type="binding site" evidence="1">
    <location>
        <position position="151"/>
    </location>
    <ligand>
        <name>Ni(2+)</name>
        <dbReference type="ChEBI" id="CHEBI:49786"/>
    </ligand>
</feature>
<evidence type="ECO:0000256" key="1">
    <source>
        <dbReference type="PIRSR" id="PIRSR037847-1"/>
    </source>
</evidence>
<keyword evidence="1" id="KW-0479">Metal-binding</keyword>
<dbReference type="Pfam" id="PF02829">
    <property type="entry name" value="3H"/>
    <property type="match status" value="1"/>
</dbReference>
<keyword evidence="5" id="KW-1185">Reference proteome</keyword>
<dbReference type="PANTHER" id="PTHR40068:SF1">
    <property type="entry name" value="TRANSCRIPTION REPRESSOR NIAR-RELATED"/>
    <property type="match status" value="1"/>
</dbReference>
<evidence type="ECO:0000313" key="4">
    <source>
        <dbReference type="EMBL" id="RKL68501.1"/>
    </source>
</evidence>
<accession>A0A3A9KDA9</accession>
<feature type="binding site" evidence="1">
    <location>
        <position position="92"/>
    </location>
    <ligand>
        <name>Ni(2+)</name>
        <dbReference type="ChEBI" id="CHEBI:49786"/>
    </ligand>
</feature>